<accession>A0A7J7LXM3</accession>
<dbReference type="InterPro" id="IPR044730">
    <property type="entry name" value="RNase_H-like_dom_plant"/>
</dbReference>
<dbReference type="AlphaFoldDB" id="A0A7J7LXM3"/>
<protein>
    <recommendedName>
        <fullName evidence="3">RNase H type-1 domain-containing protein</fullName>
    </recommendedName>
</protein>
<dbReference type="InterPro" id="IPR036397">
    <property type="entry name" value="RNaseH_sf"/>
</dbReference>
<comment type="caution">
    <text evidence="1">The sequence shown here is derived from an EMBL/GenBank/DDBJ whole genome shotgun (WGS) entry which is preliminary data.</text>
</comment>
<keyword evidence="2" id="KW-1185">Reference proteome</keyword>
<dbReference type="Gene3D" id="3.30.420.10">
    <property type="entry name" value="Ribonuclease H-like superfamily/Ribonuclease H"/>
    <property type="match status" value="1"/>
</dbReference>
<evidence type="ECO:0000313" key="1">
    <source>
        <dbReference type="EMBL" id="KAF6147406.1"/>
    </source>
</evidence>
<reference evidence="1 2" key="1">
    <citation type="journal article" date="2020" name="IScience">
        <title>Genome Sequencing of the Endangered Kingdonia uniflora (Circaeasteraceae, Ranunculales) Reveals Potential Mechanisms of Evolutionary Specialization.</title>
        <authorList>
            <person name="Sun Y."/>
            <person name="Deng T."/>
            <person name="Zhang A."/>
            <person name="Moore M.J."/>
            <person name="Landis J.B."/>
            <person name="Lin N."/>
            <person name="Zhang H."/>
            <person name="Zhang X."/>
            <person name="Huang J."/>
            <person name="Zhang X."/>
            <person name="Sun H."/>
            <person name="Wang H."/>
        </authorList>
    </citation>
    <scope>NUCLEOTIDE SEQUENCE [LARGE SCALE GENOMIC DNA]</scope>
    <source>
        <strain evidence="1">TB1705</strain>
        <tissue evidence="1">Leaf</tissue>
    </source>
</reference>
<dbReference type="EMBL" id="JACGCM010001910">
    <property type="protein sequence ID" value="KAF6147406.1"/>
    <property type="molecule type" value="Genomic_DNA"/>
</dbReference>
<dbReference type="GO" id="GO:0003676">
    <property type="term" value="F:nucleic acid binding"/>
    <property type="evidence" value="ECO:0007669"/>
    <property type="project" value="InterPro"/>
</dbReference>
<feature type="non-terminal residue" evidence="1">
    <location>
        <position position="64"/>
    </location>
</feature>
<name>A0A7J7LXM3_9MAGN</name>
<dbReference type="Proteomes" id="UP000541444">
    <property type="component" value="Unassembled WGS sequence"/>
</dbReference>
<proteinExistence type="predicted"/>
<evidence type="ECO:0000313" key="2">
    <source>
        <dbReference type="Proteomes" id="UP000541444"/>
    </source>
</evidence>
<organism evidence="1 2">
    <name type="scientific">Kingdonia uniflora</name>
    <dbReference type="NCBI Taxonomy" id="39325"/>
    <lineage>
        <taxon>Eukaryota</taxon>
        <taxon>Viridiplantae</taxon>
        <taxon>Streptophyta</taxon>
        <taxon>Embryophyta</taxon>
        <taxon>Tracheophyta</taxon>
        <taxon>Spermatophyta</taxon>
        <taxon>Magnoliopsida</taxon>
        <taxon>Ranunculales</taxon>
        <taxon>Circaeasteraceae</taxon>
        <taxon>Kingdonia</taxon>
    </lineage>
</organism>
<dbReference type="CDD" id="cd06222">
    <property type="entry name" value="RNase_H_like"/>
    <property type="match status" value="1"/>
</dbReference>
<sequence length="64" mass="7335">MDCKTVVDWMKNNTTVPWTMELIWREVQLLHGQMYFTLEHTLQEGNGAAHHCANLGADGQSQTF</sequence>
<evidence type="ECO:0008006" key="3">
    <source>
        <dbReference type="Google" id="ProtNLM"/>
    </source>
</evidence>
<gene>
    <name evidence="1" type="ORF">GIB67_016763</name>
</gene>